<dbReference type="PANTHER" id="PTHR36842">
    <property type="entry name" value="PROTEIN TOLB HOMOLOG"/>
    <property type="match status" value="1"/>
</dbReference>
<evidence type="ECO:0000313" key="2">
    <source>
        <dbReference type="EMBL" id="OGZ04838.1"/>
    </source>
</evidence>
<evidence type="ECO:0000313" key="3">
    <source>
        <dbReference type="Proteomes" id="UP000177122"/>
    </source>
</evidence>
<name>A0A1G2CWH0_9BACT</name>
<dbReference type="SUPFAM" id="SSF82171">
    <property type="entry name" value="DPP6 N-terminal domain-like"/>
    <property type="match status" value="1"/>
</dbReference>
<dbReference type="Proteomes" id="UP000177122">
    <property type="component" value="Unassembled WGS sequence"/>
</dbReference>
<dbReference type="Gene3D" id="2.120.10.30">
    <property type="entry name" value="TolB, C-terminal domain"/>
    <property type="match status" value="1"/>
</dbReference>
<feature type="compositionally biased region" description="Pro residues" evidence="1">
    <location>
        <begin position="570"/>
        <end position="580"/>
    </location>
</feature>
<sequence>MTSKSNNDHVVRLGQRAGASHPVFVATALSPRGGTPSRGTTVRCITPSPRALQEEGRQMHTSTRSSFTVNDVAGFFSKFAVILIVPVLIFRPLLPLYAADESVAPAPVEIAPVAEVLVPVEVAPVAEVSLPVETTPAPEVTPEEAVTPEESLPVSTTDAPVDTVTTEIPTELPPVTEIPAEVVPAETETPSTATTSEVIPEDVPAAGEVFGDSTVASSTPEVIETPASVEVSPTITEEIATPTTEEVATIEEVAPTEEVQPEEVVAPELTKEEIIARELESRSITMRQELKKEIEADVLKGCLTLDGVGYYCLKDDARAVASGTPSQAITAVHTDVVVGGTDKEIIAERGTETIRLTDNEVEDAFPAKDVGGTHVVWQTQEAGRWQIYFADLSAQAGVSSSSPTILQLTHGTESNFNPRVDGESVVWQGWADGNWEIFLADKLSSTSYYAADKMPKLNTMLGIDGTWHVVRITQNSVHDMFPAISGGLVTWQSFEGGVWSVYAYSVTSGKTTKLSDDGAKSENPRFAVTWDERGANGETRMVGYDIATGGKVDMTEAARNVIDDNKPYVPQTPHPAPEPLALPGTASTTGTSTAMRGTGAGDDNNGTSTDTTI</sequence>
<protein>
    <submittedName>
        <fullName evidence="2">Uncharacterized protein</fullName>
    </submittedName>
</protein>
<feature type="compositionally biased region" description="Low complexity" evidence="1">
    <location>
        <begin position="584"/>
        <end position="613"/>
    </location>
</feature>
<dbReference type="PANTHER" id="PTHR36842:SF1">
    <property type="entry name" value="PROTEIN TOLB"/>
    <property type="match status" value="1"/>
</dbReference>
<dbReference type="InterPro" id="IPR011042">
    <property type="entry name" value="6-blade_b-propeller_TolB-like"/>
</dbReference>
<dbReference type="EMBL" id="MHLI01000019">
    <property type="protein sequence ID" value="OGZ04838.1"/>
    <property type="molecule type" value="Genomic_DNA"/>
</dbReference>
<evidence type="ECO:0000256" key="1">
    <source>
        <dbReference type="SAM" id="MobiDB-lite"/>
    </source>
</evidence>
<comment type="caution">
    <text evidence="2">The sequence shown here is derived from an EMBL/GenBank/DDBJ whole genome shotgun (WGS) entry which is preliminary data.</text>
</comment>
<dbReference type="AlphaFoldDB" id="A0A1G2CWH0"/>
<feature type="compositionally biased region" description="Low complexity" evidence="1">
    <location>
        <begin position="134"/>
        <end position="150"/>
    </location>
</feature>
<reference evidence="2 3" key="1">
    <citation type="journal article" date="2016" name="Nat. Commun.">
        <title>Thousands of microbial genomes shed light on interconnected biogeochemical processes in an aquifer system.</title>
        <authorList>
            <person name="Anantharaman K."/>
            <person name="Brown C.T."/>
            <person name="Hug L.A."/>
            <person name="Sharon I."/>
            <person name="Castelle C.J."/>
            <person name="Probst A.J."/>
            <person name="Thomas B.C."/>
            <person name="Singh A."/>
            <person name="Wilkins M.J."/>
            <person name="Karaoz U."/>
            <person name="Brodie E.L."/>
            <person name="Williams K.H."/>
            <person name="Hubbard S.S."/>
            <person name="Banfield J.F."/>
        </authorList>
    </citation>
    <scope>NUCLEOTIDE SEQUENCE [LARGE SCALE GENOMIC DNA]</scope>
</reference>
<feature type="region of interest" description="Disordered" evidence="1">
    <location>
        <begin position="134"/>
        <end position="159"/>
    </location>
</feature>
<accession>A0A1G2CWH0</accession>
<gene>
    <name evidence="2" type="ORF">A2845_05090</name>
</gene>
<proteinExistence type="predicted"/>
<feature type="region of interest" description="Disordered" evidence="1">
    <location>
        <begin position="564"/>
        <end position="613"/>
    </location>
</feature>
<organism evidence="2 3">
    <name type="scientific">Candidatus Lloydbacteria bacterium RIFCSPHIGHO2_01_FULL_49_22</name>
    <dbReference type="NCBI Taxonomy" id="1798658"/>
    <lineage>
        <taxon>Bacteria</taxon>
        <taxon>Candidatus Lloydiibacteriota</taxon>
    </lineage>
</organism>